<keyword evidence="4" id="KW-1185">Reference proteome</keyword>
<name>A0AAD8SB03_LOLMU</name>
<dbReference type="PANTHER" id="PTHR33223:SF11">
    <property type="entry name" value="ELEMENT PROTEIN, PUTATIVE-RELATED"/>
    <property type="match status" value="1"/>
</dbReference>
<feature type="domain" description="Retrotransposon gag" evidence="2">
    <location>
        <begin position="222"/>
        <end position="313"/>
    </location>
</feature>
<feature type="compositionally biased region" description="Polar residues" evidence="1">
    <location>
        <begin position="87"/>
        <end position="104"/>
    </location>
</feature>
<dbReference type="PANTHER" id="PTHR33223">
    <property type="entry name" value="CCHC-TYPE DOMAIN-CONTAINING PROTEIN"/>
    <property type="match status" value="1"/>
</dbReference>
<feature type="region of interest" description="Disordered" evidence="1">
    <location>
        <begin position="491"/>
        <end position="538"/>
    </location>
</feature>
<comment type="caution">
    <text evidence="3">The sequence shown here is derived from an EMBL/GenBank/DDBJ whole genome shotgun (WGS) entry which is preliminary data.</text>
</comment>
<evidence type="ECO:0000259" key="2">
    <source>
        <dbReference type="Pfam" id="PF03732"/>
    </source>
</evidence>
<evidence type="ECO:0000256" key="1">
    <source>
        <dbReference type="SAM" id="MobiDB-lite"/>
    </source>
</evidence>
<sequence>MGKPRDAKVAILPSTTRKGTTLSTSAALDSPSVISQLVSPPQASRVGTSAESENSSDNFDDASTVLDDNGSLGPFLDATIARSRQIQNTEIPNENTVTPVNSPESVEHSSDDPDEDYVELDDDFIDKCNATTGASNIKKLLAQHAVRYKLSPDPKFATSPINIKDKDYDFSLDLSHISIVEKTPFCGTEKESVVEHMNELSSLSSLFSDDIKKRTYFVAKNFPFSLKHDAKTWYNSLPPDSIDSPSGLLDVFFRKYFPASAQHIALQKIYSFDQEDGEKLPEAWARFCSLLRARPGHDLEKHDLFDIFYSGLTIESRAYLDSCAGCVFRKRTPEAEELLARISQNHDDWTTSEPTPTPILKKRGMIELNNEDMREAKKSLKEKGIKSEDVKNLPPIEDLWVVIDCNKGKVTFNVDNKEHTVYFPKRIDKITFFKKKWRVIKSERLVGLPAPALFNLDSRKSWSVTEDELDAYIEGCGHHAGDDMEKAQEPLDLSSDAASSSHQYSGHVEPSSSSSAQGSYYDHAMYDPPAWNPDPRWG</sequence>
<accession>A0AAD8SB03</accession>
<dbReference type="AlphaFoldDB" id="A0AAD8SB03"/>
<dbReference type="InterPro" id="IPR005162">
    <property type="entry name" value="Retrotrans_gag_dom"/>
</dbReference>
<feature type="compositionally biased region" description="Low complexity" evidence="1">
    <location>
        <begin position="491"/>
        <end position="501"/>
    </location>
</feature>
<evidence type="ECO:0000313" key="3">
    <source>
        <dbReference type="EMBL" id="KAK1648625.1"/>
    </source>
</evidence>
<proteinExistence type="predicted"/>
<feature type="compositionally biased region" description="Polar residues" evidence="1">
    <location>
        <begin position="13"/>
        <end position="57"/>
    </location>
</feature>
<gene>
    <name evidence="3" type="ORF">QYE76_066430</name>
</gene>
<protein>
    <recommendedName>
        <fullName evidence="2">Retrotransposon gag domain-containing protein</fullName>
    </recommendedName>
</protein>
<feature type="region of interest" description="Disordered" evidence="1">
    <location>
        <begin position="87"/>
        <end position="116"/>
    </location>
</feature>
<dbReference type="Proteomes" id="UP001231189">
    <property type="component" value="Unassembled WGS sequence"/>
</dbReference>
<dbReference type="EMBL" id="JAUUTY010000004">
    <property type="protein sequence ID" value="KAK1648625.1"/>
    <property type="molecule type" value="Genomic_DNA"/>
</dbReference>
<dbReference type="Pfam" id="PF03732">
    <property type="entry name" value="Retrotrans_gag"/>
    <property type="match status" value="1"/>
</dbReference>
<evidence type="ECO:0000313" key="4">
    <source>
        <dbReference type="Proteomes" id="UP001231189"/>
    </source>
</evidence>
<organism evidence="3 4">
    <name type="scientific">Lolium multiflorum</name>
    <name type="common">Italian ryegrass</name>
    <name type="synonym">Lolium perenne subsp. multiflorum</name>
    <dbReference type="NCBI Taxonomy" id="4521"/>
    <lineage>
        <taxon>Eukaryota</taxon>
        <taxon>Viridiplantae</taxon>
        <taxon>Streptophyta</taxon>
        <taxon>Embryophyta</taxon>
        <taxon>Tracheophyta</taxon>
        <taxon>Spermatophyta</taxon>
        <taxon>Magnoliopsida</taxon>
        <taxon>Liliopsida</taxon>
        <taxon>Poales</taxon>
        <taxon>Poaceae</taxon>
        <taxon>BOP clade</taxon>
        <taxon>Pooideae</taxon>
        <taxon>Poodae</taxon>
        <taxon>Poeae</taxon>
        <taxon>Poeae Chloroplast Group 2 (Poeae type)</taxon>
        <taxon>Loliodinae</taxon>
        <taxon>Loliinae</taxon>
        <taxon>Lolium</taxon>
    </lineage>
</organism>
<reference evidence="3" key="1">
    <citation type="submission" date="2023-07" db="EMBL/GenBank/DDBJ databases">
        <title>A chromosome-level genome assembly of Lolium multiflorum.</title>
        <authorList>
            <person name="Chen Y."/>
            <person name="Copetti D."/>
            <person name="Kolliker R."/>
            <person name="Studer B."/>
        </authorList>
    </citation>
    <scope>NUCLEOTIDE SEQUENCE</scope>
    <source>
        <strain evidence="3">02402/16</strain>
        <tissue evidence="3">Leaf</tissue>
    </source>
</reference>
<feature type="region of interest" description="Disordered" evidence="1">
    <location>
        <begin position="1"/>
        <end position="64"/>
    </location>
</feature>